<dbReference type="RefSeq" id="WP_057906728.1">
    <property type="nucleotide sequence ID" value="NZ_AYYZ01000026.1"/>
</dbReference>
<gene>
    <name evidence="3" type="ORF">FC64_GL000835</name>
</gene>
<reference evidence="3 4" key="1">
    <citation type="journal article" date="2015" name="Genome Announc.">
        <title>Expanding the biotechnology potential of lactobacilli through comparative genomics of 213 strains and associated genera.</title>
        <authorList>
            <person name="Sun Z."/>
            <person name="Harris H.M."/>
            <person name="McCann A."/>
            <person name="Guo C."/>
            <person name="Argimon S."/>
            <person name="Zhang W."/>
            <person name="Yang X."/>
            <person name="Jeffery I.B."/>
            <person name="Cooney J.C."/>
            <person name="Kagawa T.F."/>
            <person name="Liu W."/>
            <person name="Song Y."/>
            <person name="Salvetti E."/>
            <person name="Wrobel A."/>
            <person name="Rasinkangas P."/>
            <person name="Parkhill J."/>
            <person name="Rea M.C."/>
            <person name="O'Sullivan O."/>
            <person name="Ritari J."/>
            <person name="Douillard F.P."/>
            <person name="Paul Ross R."/>
            <person name="Yang R."/>
            <person name="Briner A.E."/>
            <person name="Felis G.E."/>
            <person name="de Vos W.M."/>
            <person name="Barrangou R."/>
            <person name="Klaenhammer T.R."/>
            <person name="Caufield P.W."/>
            <person name="Cui Y."/>
            <person name="Zhang H."/>
            <person name="O'Toole P.W."/>
        </authorList>
    </citation>
    <scope>NUCLEOTIDE SEQUENCE [LARGE SCALE GENOMIC DNA]</scope>
    <source>
        <strain evidence="3 4">DSM 20653</strain>
    </source>
</reference>
<protein>
    <submittedName>
        <fullName evidence="3">Uncharacterized protein</fullName>
    </submittedName>
</protein>
<feature type="transmembrane region" description="Helical" evidence="2">
    <location>
        <begin position="12"/>
        <end position="30"/>
    </location>
</feature>
<name>A0A0R1ZB34_9LACO</name>
<keyword evidence="1" id="KW-0175">Coiled coil</keyword>
<evidence type="ECO:0000313" key="4">
    <source>
        <dbReference type="Proteomes" id="UP000051291"/>
    </source>
</evidence>
<proteinExistence type="predicted"/>
<dbReference type="AlphaFoldDB" id="A0A0R1ZB34"/>
<dbReference type="Proteomes" id="UP000051291">
    <property type="component" value="Unassembled WGS sequence"/>
</dbReference>
<evidence type="ECO:0000256" key="1">
    <source>
        <dbReference type="SAM" id="Coils"/>
    </source>
</evidence>
<sequence>MINAFLSAFEKCEIIVAIIIIGGMIIGILIDSYQNRVGDKGVLKRVKEYYQKKDEFAEQREQFEHKKSDLENKTQMLNEKIASFNKEKQEFEEDCKNIILEFQTEESQNQKNLEFWKKMITENGYHYVEVPLQHAREVITASSTKRKFLKFLKEELPKSNSPKTVREIHVALEELFKDTQYFDYVIEAFEDRANRCNPVLVAFELYICYNTRYDA</sequence>
<keyword evidence="2" id="KW-0472">Membrane</keyword>
<dbReference type="STRING" id="1423820.FC64_GL000835"/>
<evidence type="ECO:0000313" key="3">
    <source>
        <dbReference type="EMBL" id="KRM52128.1"/>
    </source>
</evidence>
<keyword evidence="4" id="KW-1185">Reference proteome</keyword>
<dbReference type="PATRIC" id="fig|1423820.4.peg.854"/>
<evidence type="ECO:0000256" key="2">
    <source>
        <dbReference type="SAM" id="Phobius"/>
    </source>
</evidence>
<dbReference type="EMBL" id="AYYZ01000026">
    <property type="protein sequence ID" value="KRM52128.1"/>
    <property type="molecule type" value="Genomic_DNA"/>
</dbReference>
<accession>A0A0R1ZB34</accession>
<keyword evidence="2" id="KW-1133">Transmembrane helix</keyword>
<feature type="coiled-coil region" evidence="1">
    <location>
        <begin position="46"/>
        <end position="101"/>
    </location>
</feature>
<comment type="caution">
    <text evidence="3">The sequence shown here is derived from an EMBL/GenBank/DDBJ whole genome shotgun (WGS) entry which is preliminary data.</text>
</comment>
<organism evidence="3 4">
    <name type="scientific">Ligilactobacillus araffinosus DSM 20653</name>
    <dbReference type="NCBI Taxonomy" id="1423820"/>
    <lineage>
        <taxon>Bacteria</taxon>
        <taxon>Bacillati</taxon>
        <taxon>Bacillota</taxon>
        <taxon>Bacilli</taxon>
        <taxon>Lactobacillales</taxon>
        <taxon>Lactobacillaceae</taxon>
        <taxon>Ligilactobacillus</taxon>
    </lineage>
</organism>
<keyword evidence="2" id="KW-0812">Transmembrane</keyword>